<sequence>MQTETTNIVNWSQSVLQHAVPRAAEPTTCLFIDLNVRARTPPELGPLAPFITNFMSKPAAGSRSQQAEGLRLL</sequence>
<dbReference type="EMBL" id="VSRR010094588">
    <property type="protein sequence ID" value="MPC93352.1"/>
    <property type="molecule type" value="Genomic_DNA"/>
</dbReference>
<comment type="caution">
    <text evidence="1">The sequence shown here is derived from an EMBL/GenBank/DDBJ whole genome shotgun (WGS) entry which is preliminary data.</text>
</comment>
<keyword evidence="2" id="KW-1185">Reference proteome</keyword>
<name>A0A5B7JAW1_PORTR</name>
<reference evidence="1 2" key="1">
    <citation type="submission" date="2019-05" db="EMBL/GenBank/DDBJ databases">
        <title>Another draft genome of Portunus trituberculatus and its Hox gene families provides insights of decapod evolution.</title>
        <authorList>
            <person name="Jeong J.-H."/>
            <person name="Song I."/>
            <person name="Kim S."/>
            <person name="Choi T."/>
            <person name="Kim D."/>
            <person name="Ryu S."/>
            <person name="Kim W."/>
        </authorList>
    </citation>
    <scope>NUCLEOTIDE SEQUENCE [LARGE SCALE GENOMIC DNA]</scope>
    <source>
        <tissue evidence="1">Muscle</tissue>
    </source>
</reference>
<dbReference type="Proteomes" id="UP000324222">
    <property type="component" value="Unassembled WGS sequence"/>
</dbReference>
<organism evidence="1 2">
    <name type="scientific">Portunus trituberculatus</name>
    <name type="common">Swimming crab</name>
    <name type="synonym">Neptunus trituberculatus</name>
    <dbReference type="NCBI Taxonomy" id="210409"/>
    <lineage>
        <taxon>Eukaryota</taxon>
        <taxon>Metazoa</taxon>
        <taxon>Ecdysozoa</taxon>
        <taxon>Arthropoda</taxon>
        <taxon>Crustacea</taxon>
        <taxon>Multicrustacea</taxon>
        <taxon>Malacostraca</taxon>
        <taxon>Eumalacostraca</taxon>
        <taxon>Eucarida</taxon>
        <taxon>Decapoda</taxon>
        <taxon>Pleocyemata</taxon>
        <taxon>Brachyura</taxon>
        <taxon>Eubrachyura</taxon>
        <taxon>Portunoidea</taxon>
        <taxon>Portunidae</taxon>
        <taxon>Portuninae</taxon>
        <taxon>Portunus</taxon>
    </lineage>
</organism>
<evidence type="ECO:0000313" key="2">
    <source>
        <dbReference type="Proteomes" id="UP000324222"/>
    </source>
</evidence>
<gene>
    <name evidence="1" type="ORF">E2C01_088477</name>
</gene>
<proteinExistence type="predicted"/>
<accession>A0A5B7JAW1</accession>
<dbReference type="AlphaFoldDB" id="A0A5B7JAW1"/>
<evidence type="ECO:0000313" key="1">
    <source>
        <dbReference type="EMBL" id="MPC93352.1"/>
    </source>
</evidence>
<protein>
    <submittedName>
        <fullName evidence="1">Uncharacterized protein</fullName>
    </submittedName>
</protein>